<organism evidence="7 8">
    <name type="scientific">Marinobacterium halophilum</name>
    <dbReference type="NCBI Taxonomy" id="267374"/>
    <lineage>
        <taxon>Bacteria</taxon>
        <taxon>Pseudomonadati</taxon>
        <taxon>Pseudomonadota</taxon>
        <taxon>Gammaproteobacteria</taxon>
        <taxon>Oceanospirillales</taxon>
        <taxon>Oceanospirillaceae</taxon>
        <taxon>Marinobacterium</taxon>
    </lineage>
</organism>
<keyword evidence="2" id="KW-0238">DNA-binding</keyword>
<feature type="domain" description="IclR-ED" evidence="6">
    <location>
        <begin position="94"/>
        <end position="281"/>
    </location>
</feature>
<dbReference type="InterPro" id="IPR005471">
    <property type="entry name" value="Tscrpt_reg_IclR_N"/>
</dbReference>
<evidence type="ECO:0000259" key="5">
    <source>
        <dbReference type="PROSITE" id="PS51077"/>
    </source>
</evidence>
<dbReference type="GO" id="GO:0045892">
    <property type="term" value="P:negative regulation of DNA-templated transcription"/>
    <property type="evidence" value="ECO:0007669"/>
    <property type="project" value="TreeGrafter"/>
</dbReference>
<dbReference type="InterPro" id="IPR014757">
    <property type="entry name" value="Tscrpt_reg_IclR_C"/>
</dbReference>
<dbReference type="Pfam" id="PF09339">
    <property type="entry name" value="HTH_IclR"/>
    <property type="match status" value="1"/>
</dbReference>
<dbReference type="PROSITE" id="PS51077">
    <property type="entry name" value="HTH_ICLR"/>
    <property type="match status" value="1"/>
</dbReference>
<comment type="caution">
    <text evidence="7">The sequence shown here is derived from an EMBL/GenBank/DDBJ whole genome shotgun (WGS) entry which is preliminary data.</text>
</comment>
<proteinExistence type="predicted"/>
<keyword evidence="3" id="KW-0804">Transcription</keyword>
<dbReference type="SUPFAM" id="SSF55781">
    <property type="entry name" value="GAF domain-like"/>
    <property type="match status" value="1"/>
</dbReference>
<dbReference type="SMART" id="SM00346">
    <property type="entry name" value="HTH_ICLR"/>
    <property type="match status" value="1"/>
</dbReference>
<dbReference type="Pfam" id="PF01614">
    <property type="entry name" value="IclR_C"/>
    <property type="match status" value="1"/>
</dbReference>
<name>A0A2P8ETV6_9GAMM</name>
<dbReference type="Gene3D" id="3.30.450.40">
    <property type="match status" value="1"/>
</dbReference>
<dbReference type="SUPFAM" id="SSF46785">
    <property type="entry name" value="Winged helix' DNA-binding domain"/>
    <property type="match status" value="1"/>
</dbReference>
<accession>A0A2P8ETV6</accession>
<evidence type="ECO:0000256" key="1">
    <source>
        <dbReference type="ARBA" id="ARBA00023015"/>
    </source>
</evidence>
<keyword evidence="1" id="KW-0805">Transcription regulation</keyword>
<evidence type="ECO:0000256" key="4">
    <source>
        <dbReference type="SAM" id="MobiDB-lite"/>
    </source>
</evidence>
<dbReference type="InterPro" id="IPR050707">
    <property type="entry name" value="HTH_MetabolicPath_Reg"/>
</dbReference>
<dbReference type="AlphaFoldDB" id="A0A2P8ETV6"/>
<reference evidence="7 8" key="1">
    <citation type="submission" date="2018-03" db="EMBL/GenBank/DDBJ databases">
        <title>Genomic Encyclopedia of Archaeal and Bacterial Type Strains, Phase II (KMG-II): from individual species to whole genera.</title>
        <authorList>
            <person name="Goeker M."/>
        </authorList>
    </citation>
    <scope>NUCLEOTIDE SEQUENCE [LARGE SCALE GENOMIC DNA]</scope>
    <source>
        <strain evidence="7 8">DSM 17586</strain>
    </source>
</reference>
<feature type="domain" description="HTH iclR-type" evidence="5">
    <location>
        <begin position="33"/>
        <end position="93"/>
    </location>
</feature>
<dbReference type="PANTHER" id="PTHR30136:SF8">
    <property type="entry name" value="TRANSCRIPTIONAL REGULATORY PROTEIN"/>
    <property type="match status" value="1"/>
</dbReference>
<dbReference type="GO" id="GO:0003677">
    <property type="term" value="F:DNA binding"/>
    <property type="evidence" value="ECO:0007669"/>
    <property type="project" value="UniProtKB-KW"/>
</dbReference>
<dbReference type="Proteomes" id="UP000242133">
    <property type="component" value="Unassembled WGS sequence"/>
</dbReference>
<keyword evidence="8" id="KW-1185">Reference proteome</keyword>
<dbReference type="PROSITE" id="PS51078">
    <property type="entry name" value="ICLR_ED"/>
    <property type="match status" value="1"/>
</dbReference>
<gene>
    <name evidence="7" type="ORF">CLV44_11562</name>
</gene>
<dbReference type="GO" id="GO:0003700">
    <property type="term" value="F:DNA-binding transcription factor activity"/>
    <property type="evidence" value="ECO:0007669"/>
    <property type="project" value="TreeGrafter"/>
</dbReference>
<protein>
    <submittedName>
        <fullName evidence="7">IclR family transcriptional regulator</fullName>
    </submittedName>
</protein>
<sequence>MELVESPTFGAINGYPQMSDQTEKTPDSQRQGIGSLEIGLRILNTLAESPRPLTLKNLSDRLELSPSRLHKYMVSLMRMDYINQDNHSYVLGTSSLMLGVAALKRIDPIQQAFKAVEQLNADSDRTVSVTVWNGQAPLVIKWLDASQPVALNVRLGMELSPFFSVSGRIFLANLPVVRREQILDHFYRHPPALPRHRGKTLDRQGFSAHLEQIRQDNQCSFYGDFLPDINVVASAIYDINGNISSVISLMGMNGDTDVSPGSRYNEMVLACTRQVTGAICGINHKPDLI</sequence>
<evidence type="ECO:0000256" key="2">
    <source>
        <dbReference type="ARBA" id="ARBA00023125"/>
    </source>
</evidence>
<evidence type="ECO:0000313" key="8">
    <source>
        <dbReference type="Proteomes" id="UP000242133"/>
    </source>
</evidence>
<dbReference type="EMBL" id="PYGI01000015">
    <property type="protein sequence ID" value="PSL12893.1"/>
    <property type="molecule type" value="Genomic_DNA"/>
</dbReference>
<dbReference type="Gene3D" id="1.10.10.10">
    <property type="entry name" value="Winged helix-like DNA-binding domain superfamily/Winged helix DNA-binding domain"/>
    <property type="match status" value="1"/>
</dbReference>
<dbReference type="InterPro" id="IPR036390">
    <property type="entry name" value="WH_DNA-bd_sf"/>
</dbReference>
<evidence type="ECO:0000259" key="6">
    <source>
        <dbReference type="PROSITE" id="PS51078"/>
    </source>
</evidence>
<feature type="region of interest" description="Disordered" evidence="4">
    <location>
        <begin position="1"/>
        <end position="30"/>
    </location>
</feature>
<dbReference type="InterPro" id="IPR036388">
    <property type="entry name" value="WH-like_DNA-bd_sf"/>
</dbReference>
<evidence type="ECO:0000256" key="3">
    <source>
        <dbReference type="ARBA" id="ARBA00023163"/>
    </source>
</evidence>
<dbReference type="PANTHER" id="PTHR30136">
    <property type="entry name" value="HELIX-TURN-HELIX TRANSCRIPTIONAL REGULATOR, ICLR FAMILY"/>
    <property type="match status" value="1"/>
</dbReference>
<evidence type="ECO:0000313" key="7">
    <source>
        <dbReference type="EMBL" id="PSL12893.1"/>
    </source>
</evidence>
<dbReference type="InterPro" id="IPR029016">
    <property type="entry name" value="GAF-like_dom_sf"/>
</dbReference>